<dbReference type="OrthoDB" id="255982at2"/>
<name>A0A5B9VWE4_9BACT</name>
<keyword evidence="4 6" id="KW-0472">Membrane</keyword>
<organism evidence="7 8">
    <name type="scientific">Aquisphaera giovannonii</name>
    <dbReference type="NCBI Taxonomy" id="406548"/>
    <lineage>
        <taxon>Bacteria</taxon>
        <taxon>Pseudomonadati</taxon>
        <taxon>Planctomycetota</taxon>
        <taxon>Planctomycetia</taxon>
        <taxon>Isosphaerales</taxon>
        <taxon>Isosphaeraceae</taxon>
        <taxon>Aquisphaera</taxon>
    </lineage>
</organism>
<keyword evidence="3 6" id="KW-1133">Transmembrane helix</keyword>
<dbReference type="Gene3D" id="1.20.120.350">
    <property type="entry name" value="Voltage-gated potassium channels. Chain C"/>
    <property type="match status" value="1"/>
</dbReference>
<sequence>MSWASREVEDWTRRARELAEADAGGDEIGLLGRRLGHLGEGFRLRQATDAMADDAGPGPGEEQAREAALRASIALQRAVLGQLDAEIAAGPDPEPDAFDAGEGDGTGAPTARALIAARVKEWLPKGKAALRSLVADHQVRRMGRALAVHGMRGDLEWLSAVVARLDGEPAPIATAALEVDLGRVDNDLRSLRGGGREEEARERERLIDWAEALRRALLGRRVRRELAWPAAGMPPERLLAMRLQLSRLEAVVEGAGGERAAEWAEALSVRRVELADRAADAFRGMDPADARRHCDRAVQATQDEVSEAIAFVEDMPLRRAVSRLELAGQDLDQLATILRPMAKEEEEKDPTPRTPSPAIAPPREARERDEERREEDDEARGRARRQLADVERMRRRVRGEWQEKLLALRLRERLGPRAVRVLESAVLWLIVALIALVAAEAALRNGGRLTGGVRAALGWADLVVCSLLLAEFTVRVAVAPRRWLYFRRHFAIDLLASLPLGFLAYLIEVEESGAAQAQAEEAVDLLQFLQVGRLVQVLRVVRIILPALRVIRLGLFVLRLGDQLVRRHAGLLNRNVVLFEPYHAHRAESGHRHVLAALRAEQEHAASLVQSRLGRGQRLRLASRGLADLGVRIRCLPGEAFDDPSGVGEARDGREIPVEALVDRMIQLTPEQLVDHMGPGFVTSADRYMRLLDAPVVRRLPVVRNLVAYRQKSPAEAVTLAANYAGHLVQQALEVVYFLADLQGTVSPAVFLDRLGAAVVSATRNPAKRLLWLGSAFLLLFLVVNALPIFRPFRRFVDRLQDLLGWPVIILGALCLVLWMLGAWFRRIANQSADFSERVVEAQFAAQTRTLKSRRREEDGRFLLERVIDPEFLLRSSDNAHPGLRREDAAGAVVGRGEAADEDRELVFLRNIGLLYQDYLDGSPFHRSDTRASVQLLGNLALTNLRRSHLGHLLREGRVLDRLDLNRAGRVLGGPYLWFNYITRMIVQETAILLLDYNRHAIPLDRLACSPEPSRRAFRDWLARRLRVEPEEVELPPPSVPAALPGSAAEEGTPVASPRRPEAEAFLETVEFTAIDFLADDPARDAVIRARFGPQVAELVRRDRQQNVRRAFRSFPLHELPLAQRTINPYAFYEAYLSRGRIVFLPFLALGAAARMVAASVRGVHGVVEEILHPSADPVEEGPADSYATAIRKIHRMRKPVFMGSLWLRARFDVEYLGLALPTAPASLAAEPLMEHDLDFIRASRQDRIIAEQIRLGHQRRLQWIGRWLERLGWTFDRLPGYLAAEMPYLGNRGGEALRALVAACVLDHDDIATLAVSIEGLARVMAHGADEEGDRSLLPPSLPDPVINLRRLWHPVARPRRPTSDLFGLPCFPDYGPAQRARILSYLRRHRRAVRGWIHVVLGQGGPDPWAAVRARMREVLLRTDLWSDQVLVLRAVQTLAMLDVQHNCSLVRELGAYDARPARERIDV</sequence>
<keyword evidence="2 6" id="KW-0812">Transmembrane</keyword>
<protein>
    <recommendedName>
        <fullName evidence="9">Ion transport domain-containing protein</fullName>
    </recommendedName>
</protein>
<evidence type="ECO:0008006" key="9">
    <source>
        <dbReference type="Google" id="ProtNLM"/>
    </source>
</evidence>
<accession>A0A5B9VWE4</accession>
<evidence type="ECO:0000256" key="3">
    <source>
        <dbReference type="ARBA" id="ARBA00022989"/>
    </source>
</evidence>
<feature type="transmembrane region" description="Helical" evidence="6">
    <location>
        <begin position="418"/>
        <end position="439"/>
    </location>
</feature>
<feature type="transmembrane region" description="Helical" evidence="6">
    <location>
        <begin position="459"/>
        <end position="478"/>
    </location>
</feature>
<feature type="transmembrane region" description="Helical" evidence="6">
    <location>
        <begin position="803"/>
        <end position="825"/>
    </location>
</feature>
<dbReference type="Proteomes" id="UP000324233">
    <property type="component" value="Chromosome"/>
</dbReference>
<comment type="subcellular location">
    <subcellularLocation>
        <location evidence="1">Membrane</location>
        <topology evidence="1">Multi-pass membrane protein</topology>
    </subcellularLocation>
</comment>
<dbReference type="GO" id="GO:0016020">
    <property type="term" value="C:membrane"/>
    <property type="evidence" value="ECO:0007669"/>
    <property type="project" value="UniProtKB-SubCell"/>
</dbReference>
<dbReference type="EMBL" id="CP042997">
    <property type="protein sequence ID" value="QEH32267.1"/>
    <property type="molecule type" value="Genomic_DNA"/>
</dbReference>
<dbReference type="SUPFAM" id="SSF81324">
    <property type="entry name" value="Voltage-gated potassium channels"/>
    <property type="match status" value="1"/>
</dbReference>
<feature type="compositionally biased region" description="Basic and acidic residues" evidence="5">
    <location>
        <begin position="342"/>
        <end position="351"/>
    </location>
</feature>
<evidence type="ECO:0000313" key="7">
    <source>
        <dbReference type="EMBL" id="QEH32267.1"/>
    </source>
</evidence>
<dbReference type="InterPro" id="IPR027359">
    <property type="entry name" value="Volt_channel_dom_sf"/>
</dbReference>
<feature type="transmembrane region" description="Helical" evidence="6">
    <location>
        <begin position="770"/>
        <end position="791"/>
    </location>
</feature>
<feature type="region of interest" description="Disordered" evidence="5">
    <location>
        <begin position="1033"/>
        <end position="1058"/>
    </location>
</feature>
<dbReference type="KEGG" id="agv:OJF2_07360"/>
<dbReference type="RefSeq" id="WP_148591322.1">
    <property type="nucleotide sequence ID" value="NZ_CP042997.1"/>
</dbReference>
<evidence type="ECO:0000256" key="2">
    <source>
        <dbReference type="ARBA" id="ARBA00022692"/>
    </source>
</evidence>
<evidence type="ECO:0000256" key="4">
    <source>
        <dbReference type="ARBA" id="ARBA00023136"/>
    </source>
</evidence>
<evidence type="ECO:0000256" key="5">
    <source>
        <dbReference type="SAM" id="MobiDB-lite"/>
    </source>
</evidence>
<gene>
    <name evidence="7" type="ORF">OJF2_07360</name>
</gene>
<evidence type="ECO:0000256" key="6">
    <source>
        <dbReference type="SAM" id="Phobius"/>
    </source>
</evidence>
<feature type="region of interest" description="Disordered" evidence="5">
    <location>
        <begin position="342"/>
        <end position="383"/>
    </location>
</feature>
<keyword evidence="8" id="KW-1185">Reference proteome</keyword>
<proteinExistence type="predicted"/>
<evidence type="ECO:0000256" key="1">
    <source>
        <dbReference type="ARBA" id="ARBA00004141"/>
    </source>
</evidence>
<reference evidence="7 8" key="1">
    <citation type="submission" date="2019-08" db="EMBL/GenBank/DDBJ databases">
        <title>Deep-cultivation of Planctomycetes and their phenomic and genomic characterization uncovers novel biology.</title>
        <authorList>
            <person name="Wiegand S."/>
            <person name="Jogler M."/>
            <person name="Boedeker C."/>
            <person name="Pinto D."/>
            <person name="Vollmers J."/>
            <person name="Rivas-Marin E."/>
            <person name="Kohn T."/>
            <person name="Peeters S.H."/>
            <person name="Heuer A."/>
            <person name="Rast P."/>
            <person name="Oberbeckmann S."/>
            <person name="Bunk B."/>
            <person name="Jeske O."/>
            <person name="Meyerdierks A."/>
            <person name="Storesund J.E."/>
            <person name="Kallscheuer N."/>
            <person name="Luecker S."/>
            <person name="Lage O.M."/>
            <person name="Pohl T."/>
            <person name="Merkel B.J."/>
            <person name="Hornburger P."/>
            <person name="Mueller R.-W."/>
            <person name="Bruemmer F."/>
            <person name="Labrenz M."/>
            <person name="Spormann A.M."/>
            <person name="Op den Camp H."/>
            <person name="Overmann J."/>
            <person name="Amann R."/>
            <person name="Jetten M.S.M."/>
            <person name="Mascher T."/>
            <person name="Medema M.H."/>
            <person name="Devos D.P."/>
            <person name="Kaster A.-K."/>
            <person name="Ovreas L."/>
            <person name="Rohde M."/>
            <person name="Galperin M.Y."/>
            <person name="Jogler C."/>
        </authorList>
    </citation>
    <scope>NUCLEOTIDE SEQUENCE [LARGE SCALE GENOMIC DNA]</scope>
    <source>
        <strain evidence="7 8">OJF2</strain>
    </source>
</reference>
<evidence type="ECO:0000313" key="8">
    <source>
        <dbReference type="Proteomes" id="UP000324233"/>
    </source>
</evidence>